<keyword evidence="3" id="KW-0812">Transmembrane</keyword>
<keyword evidence="3" id="KW-1133">Transmembrane helix</keyword>
<dbReference type="SUPFAM" id="SSF51905">
    <property type="entry name" value="FAD/NAD(P)-binding domain"/>
    <property type="match status" value="1"/>
</dbReference>
<reference evidence="5 6" key="1">
    <citation type="journal article" date="2019" name="Int. J. Syst. Evol. Microbiol.">
        <title>The Global Catalogue of Microorganisms (GCM) 10K type strain sequencing project: providing services to taxonomists for standard genome sequencing and annotation.</title>
        <authorList>
            <consortium name="The Broad Institute Genomics Platform"/>
            <consortium name="The Broad Institute Genome Sequencing Center for Infectious Disease"/>
            <person name="Wu L."/>
            <person name="Ma J."/>
        </authorList>
    </citation>
    <scope>NUCLEOTIDE SEQUENCE [LARGE SCALE GENOMIC DNA]</scope>
    <source>
        <strain evidence="5 6">JCM 10425</strain>
    </source>
</reference>
<accession>A0ABN0TQK5</accession>
<evidence type="ECO:0000259" key="4">
    <source>
        <dbReference type="Pfam" id="PF01266"/>
    </source>
</evidence>
<evidence type="ECO:0000313" key="6">
    <source>
        <dbReference type="Proteomes" id="UP001500967"/>
    </source>
</evidence>
<feature type="transmembrane region" description="Helical" evidence="3">
    <location>
        <begin position="31"/>
        <end position="49"/>
    </location>
</feature>
<dbReference type="PANTHER" id="PTHR43747">
    <property type="entry name" value="FAD-BINDING PROTEIN"/>
    <property type="match status" value="1"/>
</dbReference>
<protein>
    <submittedName>
        <fullName evidence="5">FAD-dependent oxidoreductase</fullName>
    </submittedName>
</protein>
<evidence type="ECO:0000256" key="1">
    <source>
        <dbReference type="ARBA" id="ARBA00023002"/>
    </source>
</evidence>
<gene>
    <name evidence="5" type="ORF">GCM10009539_11370</name>
</gene>
<keyword evidence="1" id="KW-0560">Oxidoreductase</keyword>
<dbReference type="Gene3D" id="3.50.50.60">
    <property type="entry name" value="FAD/NAD(P)-binding domain"/>
    <property type="match status" value="1"/>
</dbReference>
<evidence type="ECO:0000256" key="3">
    <source>
        <dbReference type="SAM" id="Phobius"/>
    </source>
</evidence>
<organism evidence="5 6">
    <name type="scientific">Cryptosporangium japonicum</name>
    <dbReference type="NCBI Taxonomy" id="80872"/>
    <lineage>
        <taxon>Bacteria</taxon>
        <taxon>Bacillati</taxon>
        <taxon>Actinomycetota</taxon>
        <taxon>Actinomycetes</taxon>
        <taxon>Cryptosporangiales</taxon>
        <taxon>Cryptosporangiaceae</taxon>
        <taxon>Cryptosporangium</taxon>
    </lineage>
</organism>
<name>A0ABN0TQK5_9ACTN</name>
<evidence type="ECO:0000313" key="5">
    <source>
        <dbReference type="EMBL" id="GAA0227661.1"/>
    </source>
</evidence>
<dbReference type="Pfam" id="PF01266">
    <property type="entry name" value="DAO"/>
    <property type="match status" value="1"/>
</dbReference>
<comment type="caution">
    <text evidence="5">The sequence shown here is derived from an EMBL/GenBank/DDBJ whole genome shotgun (WGS) entry which is preliminary data.</text>
</comment>
<feature type="domain" description="FAD dependent oxidoreductase" evidence="4">
    <location>
        <begin position="33"/>
        <end position="105"/>
    </location>
</feature>
<sequence>MRSWFKVRKRQKSRSAGPVRRPSVPDTGTPLSVVVVGAGIGGLTAALLLGRRGHRVVVVEQEPIAAPAALADARWWWRSSTPQAAHAHVFPARCRELLAAEAPDVLAAMRRAEIAEIRLTQHAPSTLTGPVDDDPRLVGLAARRSVFEWVLRRAVLGERGVTLLSGLPAVGLVLGKSEYPRVTAVRLAGGQFLPSDLVVDAAGRRSPVPGWLLAAGGPPLTVEETPGAVTSHTRFYEMRGGRPGPGAVLGGAYEGFRSRLIPAEAGVFAVTFEVPADDRAFDALVDGRAFDRAAAAVPGFAEWIDPDVSRRLTRVARLTSADNRLQRLTKDGRPLVVGLLPVGDAVCATSPGHGRGVTLAMLSAVRLVQAVDANPGLAPADVTARTLAMDAAIGAEIAPWFRDSAALDAGSTTHAELARAAQHDPVVWSAYTRMQNLLVVPSSVLNDPDVLARVRSAPVSEPDTGLTREDVLVALAGPVTIPTQRVAPELTPV</sequence>
<dbReference type="InterPro" id="IPR006076">
    <property type="entry name" value="FAD-dep_OxRdtase"/>
</dbReference>
<evidence type="ECO:0000256" key="2">
    <source>
        <dbReference type="ARBA" id="ARBA00038396"/>
    </source>
</evidence>
<keyword evidence="6" id="KW-1185">Reference proteome</keyword>
<dbReference type="PRINTS" id="PR00420">
    <property type="entry name" value="RNGMNOXGNASE"/>
</dbReference>
<comment type="similarity">
    <text evidence="2">Belongs to the flavin-dependent halogenase family. Bacterial tryptophan halogenase subfamily.</text>
</comment>
<proteinExistence type="inferred from homology"/>
<dbReference type="PANTHER" id="PTHR43747:SF5">
    <property type="entry name" value="FAD-BINDING DOMAIN-CONTAINING PROTEIN"/>
    <property type="match status" value="1"/>
</dbReference>
<dbReference type="InterPro" id="IPR036188">
    <property type="entry name" value="FAD/NAD-bd_sf"/>
</dbReference>
<dbReference type="InterPro" id="IPR050816">
    <property type="entry name" value="Flavin-dep_Halogenase_NPB"/>
</dbReference>
<keyword evidence="3" id="KW-0472">Membrane</keyword>
<dbReference type="Proteomes" id="UP001500967">
    <property type="component" value="Unassembled WGS sequence"/>
</dbReference>
<dbReference type="EMBL" id="BAAAGX010000006">
    <property type="protein sequence ID" value="GAA0227661.1"/>
    <property type="molecule type" value="Genomic_DNA"/>
</dbReference>